<reference evidence="8" key="1">
    <citation type="journal article" date="2020" name="Fungal Divers.">
        <title>Resolving the Mortierellaceae phylogeny through synthesis of multi-gene phylogenetics and phylogenomics.</title>
        <authorList>
            <person name="Vandepol N."/>
            <person name="Liber J."/>
            <person name="Desiro A."/>
            <person name="Na H."/>
            <person name="Kennedy M."/>
            <person name="Barry K."/>
            <person name="Grigoriev I.V."/>
            <person name="Miller A.N."/>
            <person name="O'Donnell K."/>
            <person name="Stajich J.E."/>
            <person name="Bonito G."/>
        </authorList>
    </citation>
    <scope>NUCLEOTIDE SEQUENCE</scope>
    <source>
        <strain evidence="8">NRRL 6426</strain>
    </source>
</reference>
<dbReference type="PROSITE" id="PS50157">
    <property type="entry name" value="ZINC_FINGER_C2H2_2"/>
    <property type="match status" value="3"/>
</dbReference>
<dbReference type="PROSITE" id="PS00028">
    <property type="entry name" value="ZINC_FINGER_C2H2_1"/>
    <property type="match status" value="3"/>
</dbReference>
<accession>A0A9P5RXF2</accession>
<feature type="domain" description="C2H2-type" evidence="7">
    <location>
        <begin position="428"/>
        <end position="453"/>
    </location>
</feature>
<evidence type="ECO:0000256" key="5">
    <source>
        <dbReference type="PROSITE-ProRule" id="PRU00042"/>
    </source>
</evidence>
<gene>
    <name evidence="8" type="ORF">BG015_009809</name>
</gene>
<feature type="compositionally biased region" description="Low complexity" evidence="6">
    <location>
        <begin position="228"/>
        <end position="249"/>
    </location>
</feature>
<evidence type="ECO:0000256" key="4">
    <source>
        <dbReference type="ARBA" id="ARBA00022833"/>
    </source>
</evidence>
<feature type="domain" description="C2H2-type" evidence="7">
    <location>
        <begin position="395"/>
        <end position="425"/>
    </location>
</feature>
<evidence type="ECO:0000256" key="1">
    <source>
        <dbReference type="ARBA" id="ARBA00022723"/>
    </source>
</evidence>
<dbReference type="PANTHER" id="PTHR19818:SF139">
    <property type="entry name" value="PAIR-RULE PROTEIN ODD-PAIRED"/>
    <property type="match status" value="1"/>
</dbReference>
<feature type="compositionally biased region" description="Polar residues" evidence="6">
    <location>
        <begin position="209"/>
        <end position="218"/>
    </location>
</feature>
<keyword evidence="9" id="KW-1185">Reference proteome</keyword>
<evidence type="ECO:0000259" key="7">
    <source>
        <dbReference type="PROSITE" id="PS50157"/>
    </source>
</evidence>
<feature type="region of interest" description="Disordered" evidence="6">
    <location>
        <begin position="1"/>
        <end position="34"/>
    </location>
</feature>
<feature type="compositionally biased region" description="Basic residues" evidence="6">
    <location>
        <begin position="267"/>
        <end position="285"/>
    </location>
</feature>
<feature type="compositionally biased region" description="Polar residues" evidence="6">
    <location>
        <begin position="325"/>
        <end position="343"/>
    </location>
</feature>
<evidence type="ECO:0000256" key="2">
    <source>
        <dbReference type="ARBA" id="ARBA00022737"/>
    </source>
</evidence>
<feature type="compositionally biased region" description="Acidic residues" evidence="6">
    <location>
        <begin position="554"/>
        <end position="565"/>
    </location>
</feature>
<keyword evidence="1" id="KW-0479">Metal-binding</keyword>
<evidence type="ECO:0000256" key="6">
    <source>
        <dbReference type="SAM" id="MobiDB-lite"/>
    </source>
</evidence>
<dbReference type="Gene3D" id="3.30.160.60">
    <property type="entry name" value="Classic Zinc Finger"/>
    <property type="match status" value="3"/>
</dbReference>
<comment type="caution">
    <text evidence="8">The sequence shown here is derived from an EMBL/GenBank/DDBJ whole genome shotgun (WGS) entry which is preliminary data.</text>
</comment>
<dbReference type="EMBL" id="JAAAUQ010000657">
    <property type="protein sequence ID" value="KAF9148454.1"/>
    <property type="molecule type" value="Genomic_DNA"/>
</dbReference>
<dbReference type="GO" id="GO:0045944">
    <property type="term" value="P:positive regulation of transcription by RNA polymerase II"/>
    <property type="evidence" value="ECO:0007669"/>
    <property type="project" value="UniProtKB-ARBA"/>
</dbReference>
<dbReference type="SMART" id="SM00355">
    <property type="entry name" value="ZnF_C2H2"/>
    <property type="match status" value="3"/>
</dbReference>
<dbReference type="GO" id="GO:0000978">
    <property type="term" value="F:RNA polymerase II cis-regulatory region sequence-specific DNA binding"/>
    <property type="evidence" value="ECO:0007669"/>
    <property type="project" value="TreeGrafter"/>
</dbReference>
<feature type="compositionally biased region" description="Low complexity" evidence="6">
    <location>
        <begin position="80"/>
        <end position="97"/>
    </location>
</feature>
<dbReference type="InterPro" id="IPR036236">
    <property type="entry name" value="Znf_C2H2_sf"/>
</dbReference>
<feature type="compositionally biased region" description="Acidic residues" evidence="6">
    <location>
        <begin position="572"/>
        <end position="583"/>
    </location>
</feature>
<feature type="region of interest" description="Disordered" evidence="6">
    <location>
        <begin position="192"/>
        <end position="353"/>
    </location>
</feature>
<protein>
    <recommendedName>
        <fullName evidence="7">C2H2-type domain-containing protein</fullName>
    </recommendedName>
</protein>
<keyword evidence="2" id="KW-0677">Repeat</keyword>
<dbReference type="Proteomes" id="UP000748756">
    <property type="component" value="Unassembled WGS sequence"/>
</dbReference>
<feature type="region of interest" description="Disordered" evidence="6">
    <location>
        <begin position="466"/>
        <end position="487"/>
    </location>
</feature>
<dbReference type="InterPro" id="IPR013087">
    <property type="entry name" value="Znf_C2H2_type"/>
</dbReference>
<dbReference type="PANTHER" id="PTHR19818">
    <property type="entry name" value="ZINC FINGER PROTEIN ZIC AND GLI"/>
    <property type="match status" value="1"/>
</dbReference>
<evidence type="ECO:0000313" key="9">
    <source>
        <dbReference type="Proteomes" id="UP000748756"/>
    </source>
</evidence>
<dbReference type="AlphaFoldDB" id="A0A9P5RXF2"/>
<dbReference type="InterPro" id="IPR050329">
    <property type="entry name" value="GLI_C2H2-zinc-finger"/>
</dbReference>
<feature type="region of interest" description="Disordered" evidence="6">
    <location>
        <begin position="63"/>
        <end position="97"/>
    </location>
</feature>
<dbReference type="GO" id="GO:0000981">
    <property type="term" value="F:DNA-binding transcription factor activity, RNA polymerase II-specific"/>
    <property type="evidence" value="ECO:0007669"/>
    <property type="project" value="TreeGrafter"/>
</dbReference>
<feature type="compositionally biased region" description="Polar residues" evidence="6">
    <location>
        <begin position="64"/>
        <end position="79"/>
    </location>
</feature>
<organism evidence="8 9">
    <name type="scientific">Linnemannia schmuckeri</name>
    <dbReference type="NCBI Taxonomy" id="64567"/>
    <lineage>
        <taxon>Eukaryota</taxon>
        <taxon>Fungi</taxon>
        <taxon>Fungi incertae sedis</taxon>
        <taxon>Mucoromycota</taxon>
        <taxon>Mortierellomycotina</taxon>
        <taxon>Mortierellomycetes</taxon>
        <taxon>Mortierellales</taxon>
        <taxon>Mortierellaceae</taxon>
        <taxon>Linnemannia</taxon>
    </lineage>
</organism>
<name>A0A9P5RXF2_9FUNG</name>
<feature type="region of interest" description="Disordered" evidence="6">
    <location>
        <begin position="525"/>
        <end position="583"/>
    </location>
</feature>
<proteinExistence type="predicted"/>
<keyword evidence="4" id="KW-0862">Zinc</keyword>
<feature type="non-terminal residue" evidence="8">
    <location>
        <position position="1"/>
    </location>
</feature>
<evidence type="ECO:0000313" key="8">
    <source>
        <dbReference type="EMBL" id="KAF9148454.1"/>
    </source>
</evidence>
<dbReference type="SUPFAM" id="SSF57667">
    <property type="entry name" value="beta-beta-alpha zinc fingers"/>
    <property type="match status" value="2"/>
</dbReference>
<dbReference type="GO" id="GO:0005634">
    <property type="term" value="C:nucleus"/>
    <property type="evidence" value="ECO:0007669"/>
    <property type="project" value="UniProtKB-ARBA"/>
</dbReference>
<dbReference type="Pfam" id="PF00096">
    <property type="entry name" value="zf-C2H2"/>
    <property type="match status" value="2"/>
</dbReference>
<dbReference type="GO" id="GO:0008270">
    <property type="term" value="F:zinc ion binding"/>
    <property type="evidence" value="ECO:0007669"/>
    <property type="project" value="UniProtKB-KW"/>
</dbReference>
<feature type="compositionally biased region" description="Gly residues" evidence="6">
    <location>
        <begin position="473"/>
        <end position="487"/>
    </location>
</feature>
<feature type="domain" description="C2H2-type" evidence="7">
    <location>
        <begin position="361"/>
        <end position="391"/>
    </location>
</feature>
<keyword evidence="3 5" id="KW-0863">Zinc-finger</keyword>
<sequence length="583" mass="61066">HSDRQQQRQTRLFAATDNGAAHTPHDTAYATGGGYFDGHGVSSNDRVRGQANRQQLGRGLMEYSDNSSYHGQHGGQDSPSSLASQHQQQQAGGMAGAAASMDGLSLMSPSHPLQFSLLNSGSAVAAAAAHKSLSASLDSVPMGLGPPGGMMSHPNYGSVASYMSAPPTTMGGKGGSATNISTAAAAAVNVTGTVTRPTPPPGPQRSQSAHTTTTGGQNKSHKKRRTRTSSMTSSSSIASSGIMSSITSTLGATNISFTEPPPPGMHQHQHQHQHHHHNNHTHNHHYSSSLPNLSMPSVLSGAEFSDESSHNNNSGGGFHGLAIATGSTPTAGGLSSTASSPTSGKPRPGGHPRTAVAARVFECSFPGCNKAYTQLHNLKSHERTGHTPVQKPRPFLCIIPGCTKAFSQRKSLALHIRASHKEYKFKPFKCSQQGCDKSYTQLHNLRTHEKTVHMLDLSRKRIRNPVPYSEDIGGSGSGGGMKMDGGGVASSMMMAGFSGSSSSADRGDHFSGDVGLSYESIDDLKDFSAGGRMPGDGEEEYDRRRGPAGAEGSGGEDEEEDEEGLADLKEEGGDEDDGDYVDE</sequence>
<evidence type="ECO:0000256" key="3">
    <source>
        <dbReference type="ARBA" id="ARBA00022771"/>
    </source>
</evidence>
<dbReference type="OrthoDB" id="4748970at2759"/>
<feature type="compositionally biased region" description="Polar residues" evidence="6">
    <location>
        <begin position="286"/>
        <end position="297"/>
    </location>
</feature>